<keyword evidence="2" id="KW-1185">Reference proteome</keyword>
<evidence type="ECO:0000313" key="1">
    <source>
        <dbReference type="EMBL" id="MFD1630104.1"/>
    </source>
</evidence>
<evidence type="ECO:0008006" key="3">
    <source>
        <dbReference type="Google" id="ProtNLM"/>
    </source>
</evidence>
<accession>A0ABW4ICN0</accession>
<protein>
    <recommendedName>
        <fullName evidence="3">Outer membrane protein beta-barrel domain-containing protein</fullName>
    </recommendedName>
</protein>
<gene>
    <name evidence="1" type="ORF">ACFSAH_09455</name>
</gene>
<dbReference type="EMBL" id="JBHUDG010000014">
    <property type="protein sequence ID" value="MFD1630104.1"/>
    <property type="molecule type" value="Genomic_DNA"/>
</dbReference>
<dbReference type="RefSeq" id="WP_379662482.1">
    <property type="nucleotide sequence ID" value="NZ_JBHUDG010000014.1"/>
</dbReference>
<reference evidence="2" key="1">
    <citation type="journal article" date="2019" name="Int. J. Syst. Evol. Microbiol.">
        <title>The Global Catalogue of Microorganisms (GCM) 10K type strain sequencing project: providing services to taxonomists for standard genome sequencing and annotation.</title>
        <authorList>
            <consortium name="The Broad Institute Genomics Platform"/>
            <consortium name="The Broad Institute Genome Sequencing Center for Infectious Disease"/>
            <person name="Wu L."/>
            <person name="Ma J."/>
        </authorList>
    </citation>
    <scope>NUCLEOTIDE SEQUENCE [LARGE SCALE GENOMIC DNA]</scope>
    <source>
        <strain evidence="2">CCUG 53762</strain>
    </source>
</reference>
<sequence length="162" mass="18491">MNIRYIRLLLMVAGIMVWFPAFSQVLSLGIKQDKRTMFQAGVNIPVIFKSDKKYDFTIGADYTSKNPLQPSGLSPQITFVQFISDNKHKNFLISANMQAGYLFDFNKDRGNQFRISPCVYVEYLSFLNGKIGYNYLMSSQKGYPFVSIGLGGFLMLHHLKSM</sequence>
<comment type="caution">
    <text evidence="1">The sequence shown here is derived from an EMBL/GenBank/DDBJ whole genome shotgun (WGS) entry which is preliminary data.</text>
</comment>
<organism evidence="1 2">
    <name type="scientific">Pseudopedobacter beijingensis</name>
    <dbReference type="NCBI Taxonomy" id="1207056"/>
    <lineage>
        <taxon>Bacteria</taxon>
        <taxon>Pseudomonadati</taxon>
        <taxon>Bacteroidota</taxon>
        <taxon>Sphingobacteriia</taxon>
        <taxon>Sphingobacteriales</taxon>
        <taxon>Sphingobacteriaceae</taxon>
        <taxon>Pseudopedobacter</taxon>
    </lineage>
</organism>
<name>A0ABW4ICN0_9SPHI</name>
<proteinExistence type="predicted"/>
<evidence type="ECO:0000313" key="2">
    <source>
        <dbReference type="Proteomes" id="UP001597118"/>
    </source>
</evidence>
<dbReference type="Proteomes" id="UP001597118">
    <property type="component" value="Unassembled WGS sequence"/>
</dbReference>